<evidence type="ECO:0000256" key="1">
    <source>
        <dbReference type="ARBA" id="ARBA00022801"/>
    </source>
</evidence>
<dbReference type="InterPro" id="IPR014576">
    <property type="entry name" value="Pesterase_YhaO"/>
</dbReference>
<accession>A0A929MNZ4</accession>
<keyword evidence="1" id="KW-0378">Hydrolase</keyword>
<evidence type="ECO:0000259" key="2">
    <source>
        <dbReference type="Pfam" id="PF00149"/>
    </source>
</evidence>
<dbReference type="GO" id="GO:0004527">
    <property type="term" value="F:exonuclease activity"/>
    <property type="evidence" value="ECO:0007669"/>
    <property type="project" value="UniProtKB-KW"/>
</dbReference>
<proteinExistence type="predicted"/>
<dbReference type="Pfam" id="PF00149">
    <property type="entry name" value="Metallophos"/>
    <property type="match status" value="1"/>
</dbReference>
<keyword evidence="3" id="KW-0540">Nuclease</keyword>
<dbReference type="PANTHER" id="PTHR30337">
    <property type="entry name" value="COMPONENT OF ATP-DEPENDENT DSDNA EXONUCLEASE"/>
    <property type="match status" value="1"/>
</dbReference>
<dbReference type="Proteomes" id="UP000757900">
    <property type="component" value="Unassembled WGS sequence"/>
</dbReference>
<dbReference type="Gene3D" id="3.60.21.10">
    <property type="match status" value="1"/>
</dbReference>
<dbReference type="EMBL" id="JABZFV010000046">
    <property type="protein sequence ID" value="MBF0934644.1"/>
    <property type="molecule type" value="Genomic_DNA"/>
</dbReference>
<dbReference type="PANTHER" id="PTHR30337:SF7">
    <property type="entry name" value="PHOSPHOESTERASE"/>
    <property type="match status" value="1"/>
</dbReference>
<dbReference type="InterPro" id="IPR004843">
    <property type="entry name" value="Calcineurin-like_PHP"/>
</dbReference>
<dbReference type="CDD" id="cd00840">
    <property type="entry name" value="MPP_Mre11_N"/>
    <property type="match status" value="1"/>
</dbReference>
<gene>
    <name evidence="3" type="ORF">HXK00_03235</name>
</gene>
<dbReference type="SUPFAM" id="SSF56300">
    <property type="entry name" value="Metallo-dependent phosphatases"/>
    <property type="match status" value="1"/>
</dbReference>
<dbReference type="AlphaFoldDB" id="A0A929MNZ4"/>
<dbReference type="PIRSF" id="PIRSF033091">
    <property type="entry name" value="Pesterase_YhaO"/>
    <property type="match status" value="1"/>
</dbReference>
<feature type="domain" description="Calcineurin-like phosphoesterase" evidence="2">
    <location>
        <begin position="1"/>
        <end position="196"/>
    </location>
</feature>
<evidence type="ECO:0000313" key="4">
    <source>
        <dbReference type="Proteomes" id="UP000757900"/>
    </source>
</evidence>
<organism evidence="3 4">
    <name type="scientific">Abiotrophia defectiva</name>
    <name type="common">Streptococcus defectivus</name>
    <dbReference type="NCBI Taxonomy" id="46125"/>
    <lineage>
        <taxon>Bacteria</taxon>
        <taxon>Bacillati</taxon>
        <taxon>Bacillota</taxon>
        <taxon>Bacilli</taxon>
        <taxon>Lactobacillales</taxon>
        <taxon>Aerococcaceae</taxon>
        <taxon>Abiotrophia</taxon>
    </lineage>
</organism>
<dbReference type="InterPro" id="IPR050535">
    <property type="entry name" value="DNA_Repair-Maintenance_Comp"/>
</dbReference>
<sequence length="426" mass="47983">MKLLHIADLHLDSPFTGLTKQLHSLQKHLIQSPYQAFERCVSIAINQAVDLMVIAGDIYDTEQQTVTAQHFFLKQLERLHIAKIPVVLCHGNHDYLRMECQSVPYPDNVHLFKDQEVTAIDIPLADDQTVRCYGFSYTKRWVDARMIDSYPVNPHETTYTIGVLHGQESGDHYAPFDLESLLSKNYDYWALGHIHQAQVLKEQPLIQYPGTIQGRHRKELGDKGAFIVELKPQTPAKSQFISLAPIVWQEAHLECRSNWHELDLVQALEGIQRNYQAEAEASNQSQLVTVVLDHYEKLPANLASQVESGEVLAALQADVVNTPFVALVSLQTVSQVAIEPFQYDASLKDSFDQASQALKTGDLYGRVMQPLFSNATLRTWLGDLTQDQELKDSIIHNGQQLVVQAVGFDSEDEDLTSGEEGMAHED</sequence>
<reference evidence="3" key="1">
    <citation type="submission" date="2020-04" db="EMBL/GenBank/DDBJ databases">
        <title>Deep metagenomics examines the oral microbiome during advanced dental caries in children, revealing novel taxa and co-occurrences with host molecules.</title>
        <authorList>
            <person name="Baker J.L."/>
            <person name="Morton J.T."/>
            <person name="Dinis M."/>
            <person name="Alvarez R."/>
            <person name="Tran N.C."/>
            <person name="Knight R."/>
            <person name="Edlund A."/>
        </authorList>
    </citation>
    <scope>NUCLEOTIDE SEQUENCE</scope>
    <source>
        <strain evidence="3">JCVI_23_bin.16</strain>
    </source>
</reference>
<evidence type="ECO:0000313" key="3">
    <source>
        <dbReference type="EMBL" id="MBF0934644.1"/>
    </source>
</evidence>
<name>A0A929MNZ4_ABIDE</name>
<dbReference type="InterPro" id="IPR041796">
    <property type="entry name" value="Mre11_N"/>
</dbReference>
<keyword evidence="3" id="KW-0269">Exonuclease</keyword>
<comment type="caution">
    <text evidence="3">The sequence shown here is derived from an EMBL/GenBank/DDBJ whole genome shotgun (WGS) entry which is preliminary data.</text>
</comment>
<protein>
    <submittedName>
        <fullName evidence="3">DNA repair exonuclease</fullName>
    </submittedName>
</protein>
<dbReference type="InterPro" id="IPR029052">
    <property type="entry name" value="Metallo-depent_PP-like"/>
</dbReference>